<gene>
    <name evidence="4" type="ORF">AOQ84DRAFT_329543</name>
</gene>
<evidence type="ECO:0000259" key="3">
    <source>
        <dbReference type="PROSITE" id="PS50250"/>
    </source>
</evidence>
<name>A0A8E2JZI6_9PEZI</name>
<dbReference type="GO" id="GO:0003690">
    <property type="term" value="F:double-stranded DNA binding"/>
    <property type="evidence" value="ECO:0007669"/>
    <property type="project" value="InterPro"/>
</dbReference>
<accession>A0A8E2JZI6</accession>
<comment type="similarity">
    <text evidence="1">Belongs to the CSN12 family.</text>
</comment>
<sequence length="463" mass="52243">MEEVFADFRRAITEGDGYGLAATISPIAPEHDAGRLYAFFRSSNAHQIDGDIRYAVKYNDTLRLPRPESSAWNEVFVSYWKAVGEILAAEEATNQGRMRDAQWNRVYDAWKDVANTLIKYHISGVFPAWTIPCLYLAGKYLRTFAIKADEQSARVKGNVTFNAGYQDDVVSSIGKNEKLEDAARQLNRMFALCLGDRAPIEDSRKWGTYYTANLLFKTHFKLNSINLSKNIIRSIQAQVDMPPLEAFPKSHQVTFKYYVGVVAFLQEDYVQAEKNLTEAWELCHKDAQKNQELILTYLIPCRLITQHTLPTTALLSPYPRLQALFSPVAACIKRGDLAGFDAALVAGEDEFVKRRIYLTLERGRDVTLRNLLRKVFLAGGYEPLKEGQTEADRIRRTRIPISEFAAALKLGMGVDGQVLEDDEVECMIANMIYKNLMKGYISRERAMVVLSKNAGMAFPGTGV</sequence>
<keyword evidence="5" id="KW-1185">Reference proteome</keyword>
<evidence type="ECO:0000256" key="1">
    <source>
        <dbReference type="ARBA" id="ARBA00025771"/>
    </source>
</evidence>
<dbReference type="InterPro" id="IPR000717">
    <property type="entry name" value="PCI_dom"/>
</dbReference>
<evidence type="ECO:0000256" key="2">
    <source>
        <dbReference type="ARBA" id="ARBA00073854"/>
    </source>
</evidence>
<dbReference type="SMART" id="SM00753">
    <property type="entry name" value="PAM"/>
    <property type="match status" value="1"/>
</dbReference>
<organism evidence="4 5">
    <name type="scientific">Glonium stellatum</name>
    <dbReference type="NCBI Taxonomy" id="574774"/>
    <lineage>
        <taxon>Eukaryota</taxon>
        <taxon>Fungi</taxon>
        <taxon>Dikarya</taxon>
        <taxon>Ascomycota</taxon>
        <taxon>Pezizomycotina</taxon>
        <taxon>Dothideomycetes</taxon>
        <taxon>Pleosporomycetidae</taxon>
        <taxon>Gloniales</taxon>
        <taxon>Gloniaceae</taxon>
        <taxon>Glonium</taxon>
    </lineage>
</organism>
<dbReference type="AlphaFoldDB" id="A0A8E2JZI6"/>
<dbReference type="InterPro" id="IPR045114">
    <property type="entry name" value="Csn12-like"/>
</dbReference>
<dbReference type="EMBL" id="KV748455">
    <property type="protein sequence ID" value="OCL15365.1"/>
    <property type="molecule type" value="Genomic_DNA"/>
</dbReference>
<evidence type="ECO:0000313" key="4">
    <source>
        <dbReference type="EMBL" id="OCL15365.1"/>
    </source>
</evidence>
<dbReference type="Gene3D" id="1.10.10.10">
    <property type="entry name" value="Winged helix-like DNA-binding domain superfamily/Winged helix DNA-binding domain"/>
    <property type="match status" value="1"/>
</dbReference>
<dbReference type="InterPro" id="IPR036388">
    <property type="entry name" value="WH-like_DNA-bd_sf"/>
</dbReference>
<dbReference type="PANTHER" id="PTHR12732">
    <property type="entry name" value="UNCHARACTERIZED PROTEASOME COMPONENT REGION PCI-CONTAINING"/>
    <property type="match status" value="1"/>
</dbReference>
<dbReference type="Proteomes" id="UP000250140">
    <property type="component" value="Unassembled WGS sequence"/>
</dbReference>
<evidence type="ECO:0000313" key="5">
    <source>
        <dbReference type="Proteomes" id="UP000250140"/>
    </source>
</evidence>
<reference evidence="4 5" key="1">
    <citation type="journal article" date="2016" name="Nat. Commun.">
        <title>Ectomycorrhizal ecology is imprinted in the genome of the dominant symbiotic fungus Cenococcum geophilum.</title>
        <authorList>
            <consortium name="DOE Joint Genome Institute"/>
            <person name="Peter M."/>
            <person name="Kohler A."/>
            <person name="Ohm R.A."/>
            <person name="Kuo A."/>
            <person name="Krutzmann J."/>
            <person name="Morin E."/>
            <person name="Arend M."/>
            <person name="Barry K.W."/>
            <person name="Binder M."/>
            <person name="Choi C."/>
            <person name="Clum A."/>
            <person name="Copeland A."/>
            <person name="Grisel N."/>
            <person name="Haridas S."/>
            <person name="Kipfer T."/>
            <person name="LaButti K."/>
            <person name="Lindquist E."/>
            <person name="Lipzen A."/>
            <person name="Maire R."/>
            <person name="Meier B."/>
            <person name="Mihaltcheva S."/>
            <person name="Molinier V."/>
            <person name="Murat C."/>
            <person name="Poggeler S."/>
            <person name="Quandt C.A."/>
            <person name="Sperisen C."/>
            <person name="Tritt A."/>
            <person name="Tisserant E."/>
            <person name="Crous P.W."/>
            <person name="Henrissat B."/>
            <person name="Nehls U."/>
            <person name="Egli S."/>
            <person name="Spatafora J.W."/>
            <person name="Grigoriev I.V."/>
            <person name="Martin F.M."/>
        </authorList>
    </citation>
    <scope>NUCLEOTIDE SEQUENCE [LARGE SCALE GENOMIC DNA]</scope>
    <source>
        <strain evidence="4 5">CBS 207.34</strain>
    </source>
</reference>
<dbReference type="PANTHER" id="PTHR12732:SF0">
    <property type="entry name" value="PCI DOMAIN-CONTAINING PROTEIN 2"/>
    <property type="match status" value="1"/>
</dbReference>
<dbReference type="FunFam" id="1.10.10.10:FF:000366">
    <property type="entry name" value="COP9 signalosome complex subunit"/>
    <property type="match status" value="1"/>
</dbReference>
<protein>
    <recommendedName>
        <fullName evidence="2">Protein CSN12 homolog</fullName>
    </recommendedName>
</protein>
<dbReference type="Pfam" id="PF01399">
    <property type="entry name" value="PCI"/>
    <property type="match status" value="1"/>
</dbReference>
<dbReference type="GO" id="GO:0003723">
    <property type="term" value="F:RNA binding"/>
    <property type="evidence" value="ECO:0007669"/>
    <property type="project" value="InterPro"/>
</dbReference>
<dbReference type="OrthoDB" id="10252687at2759"/>
<dbReference type="PROSITE" id="PS50250">
    <property type="entry name" value="PCI"/>
    <property type="match status" value="1"/>
</dbReference>
<proteinExistence type="inferred from homology"/>
<feature type="domain" description="PCI" evidence="3">
    <location>
        <begin position="253"/>
        <end position="455"/>
    </location>
</feature>